<accession>A0A174AA55</accession>
<dbReference type="CDD" id="cd06261">
    <property type="entry name" value="TM_PBP2"/>
    <property type="match status" value="1"/>
</dbReference>
<dbReference type="PANTHER" id="PTHR43744">
    <property type="entry name" value="ABC TRANSPORTER PERMEASE PROTEIN MG189-RELATED-RELATED"/>
    <property type="match status" value="1"/>
</dbReference>
<keyword evidence="3" id="KW-1003">Cell membrane</keyword>
<evidence type="ECO:0000256" key="1">
    <source>
        <dbReference type="ARBA" id="ARBA00004651"/>
    </source>
</evidence>
<evidence type="ECO:0000259" key="8">
    <source>
        <dbReference type="PROSITE" id="PS50928"/>
    </source>
</evidence>
<dbReference type="GO" id="GO:0005886">
    <property type="term" value="C:plasma membrane"/>
    <property type="evidence" value="ECO:0007669"/>
    <property type="project" value="UniProtKB-SubCell"/>
</dbReference>
<comment type="subcellular location">
    <subcellularLocation>
        <location evidence="1 7">Cell membrane</location>
        <topology evidence="1 7">Multi-pass membrane protein</topology>
    </subcellularLocation>
</comment>
<evidence type="ECO:0000256" key="7">
    <source>
        <dbReference type="RuleBase" id="RU363032"/>
    </source>
</evidence>
<feature type="transmembrane region" description="Helical" evidence="7">
    <location>
        <begin position="240"/>
        <end position="261"/>
    </location>
</feature>
<dbReference type="InterPro" id="IPR035906">
    <property type="entry name" value="MetI-like_sf"/>
</dbReference>
<dbReference type="AlphaFoldDB" id="A0A174AA55"/>
<feature type="domain" description="ABC transmembrane type-1" evidence="8">
    <location>
        <begin position="70"/>
        <end position="261"/>
    </location>
</feature>
<evidence type="ECO:0000256" key="2">
    <source>
        <dbReference type="ARBA" id="ARBA00022448"/>
    </source>
</evidence>
<comment type="similarity">
    <text evidence="7">Belongs to the binding-protein-dependent transport system permease family.</text>
</comment>
<feature type="transmembrane region" description="Helical" evidence="7">
    <location>
        <begin position="105"/>
        <end position="126"/>
    </location>
</feature>
<feature type="transmembrane region" description="Helical" evidence="7">
    <location>
        <begin position="182"/>
        <end position="207"/>
    </location>
</feature>
<dbReference type="PANTHER" id="PTHR43744:SF8">
    <property type="entry name" value="SN-GLYCEROL-3-PHOSPHATE TRANSPORT SYSTEM PERMEASE PROTEIN UGPE"/>
    <property type="match status" value="1"/>
</dbReference>
<keyword evidence="2 7" id="KW-0813">Transport</keyword>
<gene>
    <name evidence="9" type="primary">ycjP_6</name>
    <name evidence="9" type="ORF">ERS852491_00666</name>
</gene>
<sequence length="276" mass="30761">MKAGQIIGKLGRIVFLVFIIAISTVPLLWTLVSSFKTNKEIMDSAFSLPVSINLDNYIMAFKYSPLGTYFWNTFIITVFCIFFGLIIFSMSAYVFARFEFKGKNFLFALIGMSMLVPTSALIFPVYKLMNAMNLYNTKSGLVLVYMAIAMPAVLFVLRSYFLTIPREMEEAARIDGSGFLRTFITIMLPLVKPAMATAAILIFMASWNDFIYNLMLSSGNNARNVSVALSQFLSMFGSDYGQLFAASFVVVLPSILLYCLLQKRIESALLAGAVKG</sequence>
<feature type="transmembrane region" description="Helical" evidence="7">
    <location>
        <begin position="69"/>
        <end position="93"/>
    </location>
</feature>
<keyword evidence="4 7" id="KW-0812">Transmembrane</keyword>
<dbReference type="Gene3D" id="1.10.3720.10">
    <property type="entry name" value="MetI-like"/>
    <property type="match status" value="1"/>
</dbReference>
<keyword evidence="6 7" id="KW-0472">Membrane</keyword>
<evidence type="ECO:0000313" key="9">
    <source>
        <dbReference type="EMBL" id="CUN85481.1"/>
    </source>
</evidence>
<dbReference type="Pfam" id="PF00528">
    <property type="entry name" value="BPD_transp_1"/>
    <property type="match status" value="1"/>
</dbReference>
<protein>
    <submittedName>
        <fullName evidence="9">Inner membrane ABC transporter permease protein ycjP</fullName>
    </submittedName>
</protein>
<evidence type="ECO:0000256" key="5">
    <source>
        <dbReference type="ARBA" id="ARBA00022989"/>
    </source>
</evidence>
<dbReference type="STRING" id="39482.ERS852491_00666"/>
<dbReference type="EMBL" id="CYZU01000004">
    <property type="protein sequence ID" value="CUN85481.1"/>
    <property type="molecule type" value="Genomic_DNA"/>
</dbReference>
<dbReference type="SUPFAM" id="SSF161098">
    <property type="entry name" value="MetI-like"/>
    <property type="match status" value="1"/>
</dbReference>
<organism evidence="9 10">
    <name type="scientific">Faecalicatena contorta</name>
    <dbReference type="NCBI Taxonomy" id="39482"/>
    <lineage>
        <taxon>Bacteria</taxon>
        <taxon>Bacillati</taxon>
        <taxon>Bacillota</taxon>
        <taxon>Clostridia</taxon>
        <taxon>Lachnospirales</taxon>
        <taxon>Lachnospiraceae</taxon>
        <taxon>Faecalicatena</taxon>
    </lineage>
</organism>
<evidence type="ECO:0000256" key="6">
    <source>
        <dbReference type="ARBA" id="ARBA00023136"/>
    </source>
</evidence>
<keyword evidence="5 7" id="KW-1133">Transmembrane helix</keyword>
<feature type="transmembrane region" description="Helical" evidence="7">
    <location>
        <begin position="12"/>
        <end position="32"/>
    </location>
</feature>
<dbReference type="InterPro" id="IPR000515">
    <property type="entry name" value="MetI-like"/>
</dbReference>
<feature type="transmembrane region" description="Helical" evidence="7">
    <location>
        <begin position="141"/>
        <end position="161"/>
    </location>
</feature>
<reference evidence="9 10" key="1">
    <citation type="submission" date="2015-09" db="EMBL/GenBank/DDBJ databases">
        <authorList>
            <consortium name="Pathogen Informatics"/>
        </authorList>
    </citation>
    <scope>NUCLEOTIDE SEQUENCE [LARGE SCALE GENOMIC DNA]</scope>
    <source>
        <strain evidence="9 10">2789STDY5834876</strain>
    </source>
</reference>
<dbReference type="GO" id="GO:0055085">
    <property type="term" value="P:transmembrane transport"/>
    <property type="evidence" value="ECO:0007669"/>
    <property type="project" value="InterPro"/>
</dbReference>
<dbReference type="OrthoDB" id="42677at2"/>
<name>A0A174AA55_9FIRM</name>
<dbReference type="Proteomes" id="UP000095544">
    <property type="component" value="Unassembled WGS sequence"/>
</dbReference>
<evidence type="ECO:0000256" key="3">
    <source>
        <dbReference type="ARBA" id="ARBA00022475"/>
    </source>
</evidence>
<evidence type="ECO:0000313" key="10">
    <source>
        <dbReference type="Proteomes" id="UP000095544"/>
    </source>
</evidence>
<evidence type="ECO:0000256" key="4">
    <source>
        <dbReference type="ARBA" id="ARBA00022692"/>
    </source>
</evidence>
<proteinExistence type="inferred from homology"/>
<dbReference type="RefSeq" id="WP_050639289.1">
    <property type="nucleotide sequence ID" value="NZ_CABKUE010000006.1"/>
</dbReference>
<dbReference type="PROSITE" id="PS50928">
    <property type="entry name" value="ABC_TM1"/>
    <property type="match status" value="1"/>
</dbReference>